<comment type="similarity">
    <text evidence="1">Belongs to the 'phage' integrase family.</text>
</comment>
<evidence type="ECO:0000313" key="9">
    <source>
        <dbReference type="Proteomes" id="UP000608154"/>
    </source>
</evidence>
<dbReference type="PROSITE" id="PS51900">
    <property type="entry name" value="CB"/>
    <property type="match status" value="1"/>
</dbReference>
<dbReference type="GO" id="GO:0006310">
    <property type="term" value="P:DNA recombination"/>
    <property type="evidence" value="ECO:0007669"/>
    <property type="project" value="UniProtKB-KW"/>
</dbReference>
<dbReference type="InterPro" id="IPR025166">
    <property type="entry name" value="Integrase_DNA_bind_dom"/>
</dbReference>
<dbReference type="InterPro" id="IPR044068">
    <property type="entry name" value="CB"/>
</dbReference>
<evidence type="ECO:0000256" key="2">
    <source>
        <dbReference type="ARBA" id="ARBA00022908"/>
    </source>
</evidence>
<dbReference type="Gene3D" id="1.10.443.10">
    <property type="entry name" value="Intergrase catalytic core"/>
    <property type="match status" value="1"/>
</dbReference>
<feature type="domain" description="Tyr recombinase" evidence="6">
    <location>
        <begin position="201"/>
        <end position="390"/>
    </location>
</feature>
<dbReference type="InterPro" id="IPR050808">
    <property type="entry name" value="Phage_Integrase"/>
</dbReference>
<evidence type="ECO:0000256" key="4">
    <source>
        <dbReference type="ARBA" id="ARBA00023172"/>
    </source>
</evidence>
<dbReference type="Proteomes" id="UP000608154">
    <property type="component" value="Unassembled WGS sequence"/>
</dbReference>
<reference evidence="8" key="1">
    <citation type="journal article" date="2014" name="Int. J. Syst. Evol. Microbiol.">
        <title>Complete genome sequence of Corynebacterium casei LMG S-19264T (=DSM 44701T), isolated from a smear-ripened cheese.</title>
        <authorList>
            <consortium name="US DOE Joint Genome Institute (JGI-PGF)"/>
            <person name="Walter F."/>
            <person name="Albersmeier A."/>
            <person name="Kalinowski J."/>
            <person name="Ruckert C."/>
        </authorList>
    </citation>
    <scope>NUCLEOTIDE SEQUENCE</scope>
    <source>
        <strain evidence="8">CGMCC 1.15095</strain>
    </source>
</reference>
<evidence type="ECO:0000259" key="7">
    <source>
        <dbReference type="PROSITE" id="PS51900"/>
    </source>
</evidence>
<dbReference type="InterPro" id="IPR011010">
    <property type="entry name" value="DNA_brk_join_enz"/>
</dbReference>
<dbReference type="CDD" id="cd00801">
    <property type="entry name" value="INT_P4_C"/>
    <property type="match status" value="1"/>
</dbReference>
<dbReference type="Pfam" id="PF00589">
    <property type="entry name" value="Phage_integrase"/>
    <property type="match status" value="1"/>
</dbReference>
<dbReference type="Gene3D" id="1.10.150.130">
    <property type="match status" value="1"/>
</dbReference>
<reference evidence="8" key="2">
    <citation type="submission" date="2020-09" db="EMBL/GenBank/DDBJ databases">
        <authorList>
            <person name="Sun Q."/>
            <person name="Zhou Y."/>
        </authorList>
    </citation>
    <scope>NUCLEOTIDE SEQUENCE</scope>
    <source>
        <strain evidence="8">CGMCC 1.15095</strain>
    </source>
</reference>
<dbReference type="PROSITE" id="PS51898">
    <property type="entry name" value="TYR_RECOMBINASE"/>
    <property type="match status" value="1"/>
</dbReference>
<comment type="caution">
    <text evidence="8">The sequence shown here is derived from an EMBL/GenBank/DDBJ whole genome shotgun (WGS) entry which is preliminary data.</text>
</comment>
<dbReference type="InterPro" id="IPR002104">
    <property type="entry name" value="Integrase_catalytic"/>
</dbReference>
<dbReference type="InterPro" id="IPR053876">
    <property type="entry name" value="Phage_int_M"/>
</dbReference>
<evidence type="ECO:0000256" key="3">
    <source>
        <dbReference type="ARBA" id="ARBA00023125"/>
    </source>
</evidence>
<feature type="domain" description="Core-binding (CB)" evidence="7">
    <location>
        <begin position="96"/>
        <end position="177"/>
    </location>
</feature>
<name>A0A916X7C2_9SPHN</name>
<dbReference type="SUPFAM" id="SSF56349">
    <property type="entry name" value="DNA breaking-rejoining enzymes"/>
    <property type="match status" value="1"/>
</dbReference>
<dbReference type="InterPro" id="IPR038488">
    <property type="entry name" value="Integrase_DNA-bd_sf"/>
</dbReference>
<evidence type="ECO:0000259" key="6">
    <source>
        <dbReference type="PROSITE" id="PS51898"/>
    </source>
</evidence>
<evidence type="ECO:0000256" key="1">
    <source>
        <dbReference type="ARBA" id="ARBA00008857"/>
    </source>
</evidence>
<keyword evidence="2" id="KW-0229">DNA integration</keyword>
<dbReference type="PANTHER" id="PTHR30629">
    <property type="entry name" value="PROPHAGE INTEGRASE"/>
    <property type="match status" value="1"/>
</dbReference>
<dbReference type="GO" id="GO:0003677">
    <property type="term" value="F:DNA binding"/>
    <property type="evidence" value="ECO:0007669"/>
    <property type="project" value="UniProtKB-UniRule"/>
</dbReference>
<dbReference type="AlphaFoldDB" id="A0A916X7C2"/>
<keyword evidence="3 5" id="KW-0238">DNA-binding</keyword>
<keyword evidence="4" id="KW-0233">DNA recombination</keyword>
<dbReference type="GO" id="GO:0015074">
    <property type="term" value="P:DNA integration"/>
    <property type="evidence" value="ECO:0007669"/>
    <property type="project" value="UniProtKB-KW"/>
</dbReference>
<dbReference type="InterPro" id="IPR010998">
    <property type="entry name" value="Integrase_recombinase_N"/>
</dbReference>
<dbReference type="InterPro" id="IPR013762">
    <property type="entry name" value="Integrase-like_cat_sf"/>
</dbReference>
<dbReference type="Pfam" id="PF13356">
    <property type="entry name" value="Arm-DNA-bind_3"/>
    <property type="match status" value="1"/>
</dbReference>
<dbReference type="Gene3D" id="3.30.160.390">
    <property type="entry name" value="Integrase, DNA-binding domain"/>
    <property type="match status" value="1"/>
</dbReference>
<evidence type="ECO:0000256" key="5">
    <source>
        <dbReference type="PROSITE-ProRule" id="PRU01248"/>
    </source>
</evidence>
<gene>
    <name evidence="8" type="ORF">GCM10011494_38960</name>
</gene>
<evidence type="ECO:0000313" key="8">
    <source>
        <dbReference type="EMBL" id="GGC16274.1"/>
    </source>
</evidence>
<dbReference type="EMBL" id="BMHK01000060">
    <property type="protein sequence ID" value="GGC16274.1"/>
    <property type="molecule type" value="Genomic_DNA"/>
</dbReference>
<protein>
    <submittedName>
        <fullName evidence="8">Integrase</fullName>
    </submittedName>
</protein>
<sequence>MLTDHYLQTLVATDKPIKKSDGGGLHICAVPLGRKRWRLAYRFDGKQKTIDGGEYPAVSLHRARVWREEMKELIAKRIDPIDHKKETKFQAVAEKVTFAMLAREWIEARRASWSPRYARLIEGRLENDILPVIGDKPVRSILPRTMLEALRVIEARGSYEMAHRIKNHCSEIFRFGIPDGRCVSDPCRDLSAAMIKPAPVRHRAKVEIKDLPEFYARLNADTGSQMSLLALRWTILTMVRTQETRFAQWTEFEGLGTDEPLWRIPAERMKMRSEHLVPLPPQAVALLRQIRDINPYGKAGNERLGKYLFPVAGSRSDTISENRMLDVMYRMGLRGKATVHGFRSVASTVLNESGRFMPDWIEMQLAHMPRGVRGVYNSARYLDHRRKMMVWWAEFLDAAEEAAPVVLEAFKSPQRKQEKTLAWFQTAW</sequence>
<keyword evidence="9" id="KW-1185">Reference proteome</keyword>
<proteinExistence type="inferred from homology"/>
<dbReference type="PANTHER" id="PTHR30629:SF2">
    <property type="entry name" value="PROPHAGE INTEGRASE INTS-RELATED"/>
    <property type="match status" value="1"/>
</dbReference>
<dbReference type="Pfam" id="PF22022">
    <property type="entry name" value="Phage_int_M"/>
    <property type="match status" value="1"/>
</dbReference>
<organism evidence="8 9">
    <name type="scientific">Novosphingobium endophyticum</name>
    <dbReference type="NCBI Taxonomy" id="1955250"/>
    <lineage>
        <taxon>Bacteria</taxon>
        <taxon>Pseudomonadati</taxon>
        <taxon>Pseudomonadota</taxon>
        <taxon>Alphaproteobacteria</taxon>
        <taxon>Sphingomonadales</taxon>
        <taxon>Sphingomonadaceae</taxon>
        <taxon>Novosphingobium</taxon>
    </lineage>
</organism>
<accession>A0A916X7C2</accession>